<feature type="region of interest" description="Disordered" evidence="1">
    <location>
        <begin position="341"/>
        <end position="370"/>
    </location>
</feature>
<evidence type="ECO:0000313" key="2">
    <source>
        <dbReference type="EMBL" id="CAD9558352.1"/>
    </source>
</evidence>
<protein>
    <submittedName>
        <fullName evidence="2">Uncharacterized protein</fullName>
    </submittedName>
</protein>
<reference evidence="2" key="1">
    <citation type="submission" date="2021-01" db="EMBL/GenBank/DDBJ databases">
        <authorList>
            <person name="Corre E."/>
            <person name="Pelletier E."/>
            <person name="Niang G."/>
            <person name="Scheremetjew M."/>
            <person name="Finn R."/>
            <person name="Kale V."/>
            <person name="Holt S."/>
            <person name="Cochrane G."/>
            <person name="Meng A."/>
            <person name="Brown T."/>
            <person name="Cohen L."/>
        </authorList>
    </citation>
    <scope>NUCLEOTIDE SEQUENCE</scope>
    <source>
        <strain evidence="2">RCC3387</strain>
    </source>
</reference>
<evidence type="ECO:0000256" key="1">
    <source>
        <dbReference type="SAM" id="MobiDB-lite"/>
    </source>
</evidence>
<sequence length="370" mass="39826">MSVVAPQVDLLFSLHGVLLRALSERADRHFQGLHQAGRHFRHALSSVQRRRLDHLDTVFNYLRHVTGPLVNAFSEEIIMAVSLPGSPVCMDERSSCGSFASCGTRSPPSSPASPRPTAKLAGLPPRCLQMPSFSPWESLRTSPALTASWQHGPVSASSPLRRAVRLDGDTMPDAIPHMERGLMEADLALRELLDNCAAAPSSASGSRPRSPSTPRTAISKGLADSAAAPELQVTHAEEMLKEEFILLIDSASKAFRGQYHATVARLLNAGAPVDDVRGVIFEGYMNSTTLAWQQSGCGDRLPEWARDVVAQRASRDFMFFVPPAAVTCESASATVVQARASPCGGAGSQRRALNKDPGFGRGPRRTRKGT</sequence>
<proteinExistence type="predicted"/>
<feature type="compositionally biased region" description="Low complexity" evidence="1">
    <location>
        <begin position="199"/>
        <end position="217"/>
    </location>
</feature>
<dbReference type="EMBL" id="HBGW01034820">
    <property type="protein sequence ID" value="CAD9558352.1"/>
    <property type="molecule type" value="Transcribed_RNA"/>
</dbReference>
<accession>A0A7S2JWI2</accession>
<organism evidence="2">
    <name type="scientific">Zooxanthella nutricula</name>
    <dbReference type="NCBI Taxonomy" id="1333877"/>
    <lineage>
        <taxon>Eukaryota</taxon>
        <taxon>Sar</taxon>
        <taxon>Alveolata</taxon>
        <taxon>Dinophyceae</taxon>
        <taxon>Peridiniales</taxon>
        <taxon>Peridiniales incertae sedis</taxon>
        <taxon>Zooxanthella</taxon>
    </lineage>
</organism>
<feature type="region of interest" description="Disordered" evidence="1">
    <location>
        <begin position="199"/>
        <end position="224"/>
    </location>
</feature>
<gene>
    <name evidence="2" type="ORF">BRAN1462_LOCUS22017</name>
</gene>
<dbReference type="AlphaFoldDB" id="A0A7S2JWI2"/>
<feature type="region of interest" description="Disordered" evidence="1">
    <location>
        <begin position="101"/>
        <end position="122"/>
    </location>
</feature>
<name>A0A7S2JWI2_9DINO</name>